<dbReference type="Gene3D" id="3.30.559.10">
    <property type="entry name" value="Chloramphenicol acetyltransferase-like domain"/>
    <property type="match status" value="1"/>
</dbReference>
<dbReference type="PANTHER" id="PTHR23151">
    <property type="entry name" value="DIHYDROLIPOAMIDE ACETYL/SUCCINYL-TRANSFERASE-RELATED"/>
    <property type="match status" value="1"/>
</dbReference>
<feature type="region of interest" description="Disordered" evidence="5">
    <location>
        <begin position="72"/>
        <end position="100"/>
    </location>
</feature>
<dbReference type="InterPro" id="IPR045257">
    <property type="entry name" value="E2/Pdx1"/>
</dbReference>
<dbReference type="InterPro" id="IPR023213">
    <property type="entry name" value="CAT-like_dom_sf"/>
</dbReference>
<dbReference type="STRING" id="469383.Cwoe_1945"/>
<reference evidence="9" key="2">
    <citation type="submission" date="2010-01" db="EMBL/GenBank/DDBJ databases">
        <title>The complete genome of Conexibacter woesei DSM 14684.</title>
        <authorList>
            <consortium name="US DOE Joint Genome Institute (JGI-PGF)"/>
            <person name="Lucas S."/>
            <person name="Copeland A."/>
            <person name="Lapidus A."/>
            <person name="Glavina del Rio T."/>
            <person name="Dalin E."/>
            <person name="Tice H."/>
            <person name="Bruce D."/>
            <person name="Goodwin L."/>
            <person name="Pitluck S."/>
            <person name="Kyrpides N."/>
            <person name="Mavromatis K."/>
            <person name="Ivanova N."/>
            <person name="Mikhailova N."/>
            <person name="Chertkov O."/>
            <person name="Brettin T."/>
            <person name="Detter J.C."/>
            <person name="Han C."/>
            <person name="Larimer F."/>
            <person name="Land M."/>
            <person name="Hauser L."/>
            <person name="Markowitz V."/>
            <person name="Cheng J.-F."/>
            <person name="Hugenholtz P."/>
            <person name="Woyke T."/>
            <person name="Wu D."/>
            <person name="Pukall R."/>
            <person name="Steenblock K."/>
            <person name="Schneider S."/>
            <person name="Klenk H.-P."/>
            <person name="Eisen J.A."/>
        </authorList>
    </citation>
    <scope>NUCLEOTIDE SEQUENCE [LARGE SCALE GENOMIC DNA]</scope>
    <source>
        <strain evidence="9">DSM 14684 / CIP 108061 / JCM 11494 / NBRC 100937 / ID131577</strain>
    </source>
</reference>
<dbReference type="GO" id="GO:0016746">
    <property type="term" value="F:acyltransferase activity"/>
    <property type="evidence" value="ECO:0007669"/>
    <property type="project" value="UniProtKB-KW"/>
</dbReference>
<sequence>MTMARIEMPRLSDSMEEGTVVSWLVADGEQVTGGQEFVEIETDKAQMPFEAEQDGVLRQLVPAGTTLPVGAPLATIGEGGAPEEPVASAASSDDGRPAASPVARRIARELGVELAAVTGSGPGGRIVKEDVVRAAAAGAPAAAHPAAPSDAPAAVAAAAPDAAVVGAKGAVTRTPLSRVQQTVARRMAESRATVPDFSVSVDVDMEQALALRGALAERDVRFTVNDLLIRATAVALTRHPRVNGSYRDGQIETYARVNVGVAVAADDALVVPTVFDADRRTLTEIAAEVRRLAGAVRDGTITPPELAGGTFTISNLGMYGVAEFAGIVNQPQAAILCAGAIAARTMRLTLVSDHRILYGADAASFLAELRGLLETPATALA</sequence>
<evidence type="ECO:0000313" key="9">
    <source>
        <dbReference type="Proteomes" id="UP000008229"/>
    </source>
</evidence>
<feature type="compositionally biased region" description="Low complexity" evidence="5">
    <location>
        <begin position="82"/>
        <end position="92"/>
    </location>
</feature>
<comment type="cofactor">
    <cofactor evidence="1 4">
        <name>(R)-lipoate</name>
        <dbReference type="ChEBI" id="CHEBI:83088"/>
    </cofactor>
</comment>
<dbReference type="PROSITE" id="PS51826">
    <property type="entry name" value="PSBD"/>
    <property type="match status" value="1"/>
</dbReference>
<dbReference type="AlphaFoldDB" id="D3F391"/>
<dbReference type="InterPro" id="IPR004167">
    <property type="entry name" value="PSBD"/>
</dbReference>
<dbReference type="Pfam" id="PF00198">
    <property type="entry name" value="2-oxoacid_dh"/>
    <property type="match status" value="1"/>
</dbReference>
<dbReference type="Pfam" id="PF02817">
    <property type="entry name" value="E3_binding"/>
    <property type="match status" value="1"/>
</dbReference>
<dbReference type="InterPro" id="IPR000089">
    <property type="entry name" value="Biotin_lipoyl"/>
</dbReference>
<keyword evidence="4" id="KW-0012">Acyltransferase</keyword>
<dbReference type="eggNOG" id="COG0508">
    <property type="taxonomic scope" value="Bacteria"/>
</dbReference>
<comment type="similarity">
    <text evidence="2 4">Belongs to the 2-oxoacid dehydrogenase family.</text>
</comment>
<dbReference type="InterPro" id="IPR011053">
    <property type="entry name" value="Single_hybrid_motif"/>
</dbReference>
<dbReference type="CDD" id="cd06849">
    <property type="entry name" value="lipoyl_domain"/>
    <property type="match status" value="1"/>
</dbReference>
<evidence type="ECO:0000259" key="7">
    <source>
        <dbReference type="PROSITE" id="PS51826"/>
    </source>
</evidence>
<dbReference type="HOGENOM" id="CLU_016733_10_2_11"/>
<dbReference type="PANTHER" id="PTHR23151:SF90">
    <property type="entry name" value="DIHYDROLIPOYLLYSINE-RESIDUE ACETYLTRANSFERASE COMPONENT OF PYRUVATE DEHYDROGENASE COMPLEX, MITOCHONDRIAL-RELATED"/>
    <property type="match status" value="1"/>
</dbReference>
<evidence type="ECO:0000256" key="3">
    <source>
        <dbReference type="ARBA" id="ARBA00022823"/>
    </source>
</evidence>
<dbReference type="Gene3D" id="4.10.320.10">
    <property type="entry name" value="E3-binding domain"/>
    <property type="match status" value="1"/>
</dbReference>
<dbReference type="Gene3D" id="2.40.50.100">
    <property type="match status" value="1"/>
</dbReference>
<evidence type="ECO:0000313" key="8">
    <source>
        <dbReference type="EMBL" id="ADB50371.1"/>
    </source>
</evidence>
<keyword evidence="3 4" id="KW-0450">Lipoyl</keyword>
<keyword evidence="4" id="KW-0808">Transferase</keyword>
<evidence type="ECO:0000259" key="6">
    <source>
        <dbReference type="PROSITE" id="PS50968"/>
    </source>
</evidence>
<protein>
    <recommendedName>
        <fullName evidence="4">Dihydrolipoamide acetyltransferase component of pyruvate dehydrogenase complex</fullName>
        <ecNumber evidence="4">2.3.1.-</ecNumber>
    </recommendedName>
</protein>
<name>D3F391_CONWI</name>
<dbReference type="KEGG" id="cwo:Cwoe_1945"/>
<evidence type="ECO:0000256" key="4">
    <source>
        <dbReference type="RuleBase" id="RU003423"/>
    </source>
</evidence>
<dbReference type="RefSeq" id="WP_012933422.1">
    <property type="nucleotide sequence ID" value="NC_013739.1"/>
</dbReference>
<gene>
    <name evidence="8" type="ordered locus">Cwoe_1945</name>
</gene>
<dbReference type="PROSITE" id="PS50968">
    <property type="entry name" value="BIOTINYL_LIPOYL"/>
    <property type="match status" value="1"/>
</dbReference>
<evidence type="ECO:0000256" key="5">
    <source>
        <dbReference type="SAM" id="MobiDB-lite"/>
    </source>
</evidence>
<dbReference type="SUPFAM" id="SSF51230">
    <property type="entry name" value="Single hybrid motif"/>
    <property type="match status" value="1"/>
</dbReference>
<dbReference type="EC" id="2.3.1.-" evidence="4"/>
<dbReference type="Pfam" id="PF00364">
    <property type="entry name" value="Biotin_lipoyl"/>
    <property type="match status" value="1"/>
</dbReference>
<reference evidence="8 9" key="1">
    <citation type="journal article" date="2010" name="Stand. Genomic Sci.">
        <title>Complete genome sequence of Conexibacter woesei type strain (ID131577).</title>
        <authorList>
            <person name="Pukall R."/>
            <person name="Lapidus A."/>
            <person name="Glavina Del Rio T."/>
            <person name="Copeland A."/>
            <person name="Tice H."/>
            <person name="Cheng J.-F."/>
            <person name="Lucas S."/>
            <person name="Chen F."/>
            <person name="Nolan M."/>
            <person name="Bruce D."/>
            <person name="Goodwin L."/>
            <person name="Pitluck S."/>
            <person name="Mavromatis K."/>
            <person name="Ivanova N."/>
            <person name="Ovchinnikova G."/>
            <person name="Pati A."/>
            <person name="Chen A."/>
            <person name="Palaniappan K."/>
            <person name="Land M."/>
            <person name="Hauser L."/>
            <person name="Chang Y.-J."/>
            <person name="Jeffries C.D."/>
            <person name="Chain P."/>
            <person name="Meincke L."/>
            <person name="Sims D."/>
            <person name="Brettin T."/>
            <person name="Detter J.C."/>
            <person name="Rohde M."/>
            <person name="Goeker M."/>
            <person name="Bristow J."/>
            <person name="Eisen J.A."/>
            <person name="Markowitz V."/>
            <person name="Kyrpides N.C."/>
            <person name="Klenk H.-P."/>
            <person name="Hugenholtz P."/>
        </authorList>
    </citation>
    <scope>NUCLEOTIDE SEQUENCE [LARGE SCALE GENOMIC DNA]</scope>
    <source>
        <strain evidence="9">DSM 14684 / CIP 108061 / JCM 11494 / NBRC 100937 / ID131577</strain>
    </source>
</reference>
<accession>D3F391</accession>
<dbReference type="InterPro" id="IPR001078">
    <property type="entry name" value="2-oxoacid_DH_actylTfrase"/>
</dbReference>
<dbReference type="GO" id="GO:0006086">
    <property type="term" value="P:pyruvate decarboxylation to acetyl-CoA"/>
    <property type="evidence" value="ECO:0007669"/>
    <property type="project" value="InterPro"/>
</dbReference>
<evidence type="ECO:0000256" key="1">
    <source>
        <dbReference type="ARBA" id="ARBA00001938"/>
    </source>
</evidence>
<keyword evidence="9" id="KW-1185">Reference proteome</keyword>
<proteinExistence type="inferred from homology"/>
<dbReference type="PROSITE" id="PS00189">
    <property type="entry name" value="LIPOYL"/>
    <property type="match status" value="1"/>
</dbReference>
<dbReference type="EMBL" id="CP001854">
    <property type="protein sequence ID" value="ADB50371.1"/>
    <property type="molecule type" value="Genomic_DNA"/>
</dbReference>
<dbReference type="SUPFAM" id="SSF47005">
    <property type="entry name" value="Peripheral subunit-binding domain of 2-oxo acid dehydrogenase complex"/>
    <property type="match status" value="1"/>
</dbReference>
<dbReference type="Proteomes" id="UP000008229">
    <property type="component" value="Chromosome"/>
</dbReference>
<dbReference type="InterPro" id="IPR003016">
    <property type="entry name" value="2-oxoA_DH_lipoyl-BS"/>
</dbReference>
<evidence type="ECO:0000256" key="2">
    <source>
        <dbReference type="ARBA" id="ARBA00007317"/>
    </source>
</evidence>
<dbReference type="GO" id="GO:0045254">
    <property type="term" value="C:pyruvate dehydrogenase complex"/>
    <property type="evidence" value="ECO:0007669"/>
    <property type="project" value="InterPro"/>
</dbReference>
<organism evidence="8 9">
    <name type="scientific">Conexibacter woesei (strain DSM 14684 / CCUG 47730 / CIP 108061 / JCM 11494 / NBRC 100937 / ID131577)</name>
    <dbReference type="NCBI Taxonomy" id="469383"/>
    <lineage>
        <taxon>Bacteria</taxon>
        <taxon>Bacillati</taxon>
        <taxon>Actinomycetota</taxon>
        <taxon>Thermoleophilia</taxon>
        <taxon>Solirubrobacterales</taxon>
        <taxon>Conexibacteraceae</taxon>
        <taxon>Conexibacter</taxon>
    </lineage>
</organism>
<feature type="domain" description="Lipoyl-binding" evidence="6">
    <location>
        <begin position="3"/>
        <end position="77"/>
    </location>
</feature>
<feature type="domain" description="Peripheral subunit-binding (PSBD)" evidence="7">
    <location>
        <begin position="98"/>
        <end position="135"/>
    </location>
</feature>
<dbReference type="SUPFAM" id="SSF52777">
    <property type="entry name" value="CoA-dependent acyltransferases"/>
    <property type="match status" value="1"/>
</dbReference>
<dbReference type="InterPro" id="IPR036625">
    <property type="entry name" value="E3-bd_dom_sf"/>
</dbReference>